<accession>A0A444UT44</accession>
<feature type="compositionally biased region" description="Polar residues" evidence="1">
    <location>
        <begin position="100"/>
        <end position="109"/>
    </location>
</feature>
<dbReference type="Proteomes" id="UP000289886">
    <property type="component" value="Unassembled WGS sequence"/>
</dbReference>
<feature type="region of interest" description="Disordered" evidence="1">
    <location>
        <begin position="95"/>
        <end position="126"/>
    </location>
</feature>
<dbReference type="EMBL" id="SCEB01009144">
    <property type="protein sequence ID" value="RXM91343.1"/>
    <property type="molecule type" value="Genomic_DNA"/>
</dbReference>
<reference evidence="2 3" key="1">
    <citation type="submission" date="2019-01" db="EMBL/GenBank/DDBJ databases">
        <title>Draft Genome and Complete Hox-Cluster Characterization of the Sterlet Sturgeon (Acipenser ruthenus).</title>
        <authorList>
            <person name="Wei Q."/>
        </authorList>
    </citation>
    <scope>NUCLEOTIDE SEQUENCE [LARGE SCALE GENOMIC DNA]</scope>
    <source>
        <strain evidence="2">WHYD16114868_AA</strain>
        <tissue evidence="2">Blood</tissue>
    </source>
</reference>
<keyword evidence="3" id="KW-1185">Reference proteome</keyword>
<evidence type="ECO:0000256" key="1">
    <source>
        <dbReference type="SAM" id="MobiDB-lite"/>
    </source>
</evidence>
<sequence>MNPRVQDNLLRKQEKSKAYTDVRRRAKVPVFKQVDYVRVRKPEHVKKRTAKFTDPVRVQRKIGPSTYVLGDGKTWNASHLTLYLETALVSQTEVPRATEQCDTTPTSPVRSKPIRRPSAWQEDFVK</sequence>
<comment type="caution">
    <text evidence="2">The sequence shown here is derived from an EMBL/GenBank/DDBJ whole genome shotgun (WGS) entry which is preliminary data.</text>
</comment>
<evidence type="ECO:0000313" key="3">
    <source>
        <dbReference type="Proteomes" id="UP000289886"/>
    </source>
</evidence>
<proteinExistence type="predicted"/>
<evidence type="ECO:0000313" key="2">
    <source>
        <dbReference type="EMBL" id="RXM91343.1"/>
    </source>
</evidence>
<name>A0A444UT44_ACIRT</name>
<gene>
    <name evidence="2" type="ORF">EOD39_21276</name>
</gene>
<dbReference type="AlphaFoldDB" id="A0A444UT44"/>
<organism evidence="2 3">
    <name type="scientific">Acipenser ruthenus</name>
    <name type="common">Sterlet sturgeon</name>
    <dbReference type="NCBI Taxonomy" id="7906"/>
    <lineage>
        <taxon>Eukaryota</taxon>
        <taxon>Metazoa</taxon>
        <taxon>Chordata</taxon>
        <taxon>Craniata</taxon>
        <taxon>Vertebrata</taxon>
        <taxon>Euteleostomi</taxon>
        <taxon>Actinopterygii</taxon>
        <taxon>Chondrostei</taxon>
        <taxon>Acipenseriformes</taxon>
        <taxon>Acipenseridae</taxon>
        <taxon>Acipenser</taxon>
    </lineage>
</organism>
<protein>
    <submittedName>
        <fullName evidence="2">Uncharacterized protein</fullName>
    </submittedName>
</protein>